<dbReference type="Gene3D" id="1.20.1600.10">
    <property type="entry name" value="Outer membrane efflux proteins (OEP)"/>
    <property type="match status" value="1"/>
</dbReference>
<accession>A0AA42BQI9</accession>
<evidence type="ECO:0000313" key="4">
    <source>
        <dbReference type="Proteomes" id="UP001165413"/>
    </source>
</evidence>
<comment type="caution">
    <text evidence="3">The sequence shown here is derived from an EMBL/GenBank/DDBJ whole genome shotgun (WGS) entry which is preliminary data.</text>
</comment>
<dbReference type="SUPFAM" id="SSF56954">
    <property type="entry name" value="Outer membrane efflux proteins (OEP)"/>
    <property type="match status" value="1"/>
</dbReference>
<dbReference type="PANTHER" id="PTHR30203">
    <property type="entry name" value="OUTER MEMBRANE CATION EFFLUX PROTEIN"/>
    <property type="match status" value="1"/>
</dbReference>
<reference evidence="3" key="1">
    <citation type="submission" date="2022-07" db="EMBL/GenBank/DDBJ databases">
        <title>Characterization of the Novel Bacterium Alteromonas immobilis LMIT006 and Alteromonas gregis LMIT007.</title>
        <authorList>
            <person name="Lin X."/>
        </authorList>
    </citation>
    <scope>NUCLEOTIDE SEQUENCE</scope>
    <source>
        <strain evidence="3">LMIT007</strain>
    </source>
</reference>
<evidence type="ECO:0000313" key="3">
    <source>
        <dbReference type="EMBL" id="MCP3429536.1"/>
    </source>
</evidence>
<keyword evidence="2" id="KW-0732">Signal</keyword>
<evidence type="ECO:0000256" key="1">
    <source>
        <dbReference type="ARBA" id="ARBA00007613"/>
    </source>
</evidence>
<name>A0AA42BQI9_9ALTE</name>
<dbReference type="InterPro" id="IPR010131">
    <property type="entry name" value="MdtP/NodT-like"/>
</dbReference>
<protein>
    <submittedName>
        <fullName evidence="3">TolC family protein</fullName>
    </submittedName>
</protein>
<dbReference type="InterPro" id="IPR003423">
    <property type="entry name" value="OMP_efflux"/>
</dbReference>
<proteinExistence type="inferred from homology"/>
<dbReference type="RefSeq" id="WP_254102000.1">
    <property type="nucleotide sequence ID" value="NZ_JANATA010000023.1"/>
</dbReference>
<dbReference type="PANTHER" id="PTHR30203:SF24">
    <property type="entry name" value="BLR4935 PROTEIN"/>
    <property type="match status" value="1"/>
</dbReference>
<dbReference type="GO" id="GO:0015562">
    <property type="term" value="F:efflux transmembrane transporter activity"/>
    <property type="evidence" value="ECO:0007669"/>
    <property type="project" value="InterPro"/>
</dbReference>
<dbReference type="Proteomes" id="UP001165413">
    <property type="component" value="Unassembled WGS sequence"/>
</dbReference>
<comment type="similarity">
    <text evidence="1">Belongs to the outer membrane factor (OMF) (TC 1.B.17) family.</text>
</comment>
<sequence>MTFLSLKRSVRTCALSVYSIAVFAYLPAHAQLQSNSETKSITLESAIKRTLANAPYLHEFAFKQQALEGELKTAALKPELNAGIELENFLGTGEVSGIKDTELTLSLSSVIEFGDKLQARSDFTSAKSQVIEAQKQIRTLDILAEVTRRYVDVLAQQALIEAYEEAQALAIYTYQSVAKRVEAGASPAFEQQRADAALARARLEVLTAKQTHAAMMKSLAIMWGEQAPRVTKVEGNLFALSTSPSLSVLFEQVANSPNIDVFAQEYRLQEAQVRLAQSANQADLSWTAGIRRMNGIDETAFVAGVSMPLFASERNLGEYEQQKAVLDQIEQQRQGAALALFHQLNTALLARNNALLNVQTLQGAIIPPLEQALTLVEQAYLDGRFSYLEWVSTRQELLNAKQALIHSARQAHQRAADIESLTATPLSIASVTSAQSALPTSSAPNFQRVSK</sequence>
<evidence type="ECO:0000256" key="2">
    <source>
        <dbReference type="SAM" id="SignalP"/>
    </source>
</evidence>
<feature type="signal peptide" evidence="2">
    <location>
        <begin position="1"/>
        <end position="30"/>
    </location>
</feature>
<dbReference type="EMBL" id="JANATA010000023">
    <property type="protein sequence ID" value="MCP3429536.1"/>
    <property type="molecule type" value="Genomic_DNA"/>
</dbReference>
<organism evidence="3 4">
    <name type="scientific">Opacimonas viscosa</name>
    <dbReference type="NCBI Taxonomy" id="2961944"/>
    <lineage>
        <taxon>Bacteria</taxon>
        <taxon>Pseudomonadati</taxon>
        <taxon>Pseudomonadota</taxon>
        <taxon>Gammaproteobacteria</taxon>
        <taxon>Alteromonadales</taxon>
        <taxon>Alteromonadaceae</taxon>
        <taxon>Opacimonas</taxon>
    </lineage>
</organism>
<feature type="chain" id="PRO_5041406286" evidence="2">
    <location>
        <begin position="31"/>
        <end position="451"/>
    </location>
</feature>
<dbReference type="AlphaFoldDB" id="A0AA42BQI9"/>
<keyword evidence="4" id="KW-1185">Reference proteome</keyword>
<gene>
    <name evidence="3" type="ORF">NLF92_11315</name>
</gene>
<dbReference type="Pfam" id="PF02321">
    <property type="entry name" value="OEP"/>
    <property type="match status" value="2"/>
</dbReference>